<gene>
    <name evidence="12" type="ORF">ACHAW5_003355</name>
</gene>
<dbReference type="AlphaFoldDB" id="A0ABD3NX73"/>
<dbReference type="Proteomes" id="UP001530315">
    <property type="component" value="Unassembled WGS sequence"/>
</dbReference>
<keyword evidence="1" id="KW-0547">Nucleotide-binding</keyword>
<dbReference type="InterPro" id="IPR001650">
    <property type="entry name" value="Helicase_C-like"/>
</dbReference>
<dbReference type="InterPro" id="IPR011545">
    <property type="entry name" value="DEAD/DEAH_box_helicase_dom"/>
</dbReference>
<keyword evidence="3" id="KW-0378">Hydrolase</keyword>
<dbReference type="SMART" id="SM01058">
    <property type="entry name" value="CarD_TRCF"/>
    <property type="match status" value="1"/>
</dbReference>
<dbReference type="InterPro" id="IPR047112">
    <property type="entry name" value="RecG/Mfd"/>
</dbReference>
<evidence type="ECO:0000256" key="2">
    <source>
        <dbReference type="ARBA" id="ARBA00022763"/>
    </source>
</evidence>
<keyword evidence="4" id="KW-0347">Helicase</keyword>
<dbReference type="InterPro" id="IPR014001">
    <property type="entry name" value="Helicase_ATP-bd"/>
</dbReference>
<dbReference type="GO" id="GO:0004386">
    <property type="term" value="F:helicase activity"/>
    <property type="evidence" value="ECO:0007669"/>
    <property type="project" value="UniProtKB-KW"/>
</dbReference>
<evidence type="ECO:0000256" key="5">
    <source>
        <dbReference type="ARBA" id="ARBA00022840"/>
    </source>
</evidence>
<dbReference type="InterPro" id="IPR037235">
    <property type="entry name" value="TRCF-like_C_D7"/>
</dbReference>
<keyword evidence="13" id="KW-1185">Reference proteome</keyword>
<dbReference type="SMART" id="SM00487">
    <property type="entry name" value="DEXDc"/>
    <property type="match status" value="1"/>
</dbReference>
<dbReference type="GO" id="GO:0003677">
    <property type="term" value="F:DNA binding"/>
    <property type="evidence" value="ECO:0007669"/>
    <property type="project" value="UniProtKB-KW"/>
</dbReference>
<accession>A0ABD3NX73</accession>
<dbReference type="PROSITE" id="PS51194">
    <property type="entry name" value="HELICASE_CTER"/>
    <property type="match status" value="1"/>
</dbReference>
<evidence type="ECO:0000256" key="4">
    <source>
        <dbReference type="ARBA" id="ARBA00022806"/>
    </source>
</evidence>
<proteinExistence type="predicted"/>
<reference evidence="12 13" key="1">
    <citation type="submission" date="2024-10" db="EMBL/GenBank/DDBJ databases">
        <title>Updated reference genomes for cyclostephanoid diatoms.</title>
        <authorList>
            <person name="Roberts W.R."/>
            <person name="Alverson A.J."/>
        </authorList>
    </citation>
    <scope>NUCLEOTIDE SEQUENCE [LARGE SCALE GENOMIC DNA]</scope>
    <source>
        <strain evidence="12 13">AJA276-08</strain>
    </source>
</reference>
<feature type="domain" description="Helicase C-terminal" evidence="11">
    <location>
        <begin position="731"/>
        <end position="892"/>
    </location>
</feature>
<keyword evidence="6" id="KW-0238">DNA-binding</keyword>
<dbReference type="Gene3D" id="3.40.50.300">
    <property type="entry name" value="P-loop containing nucleotide triphosphate hydrolases"/>
    <property type="match status" value="2"/>
</dbReference>
<organism evidence="12 13">
    <name type="scientific">Stephanodiscus triporus</name>
    <dbReference type="NCBI Taxonomy" id="2934178"/>
    <lineage>
        <taxon>Eukaryota</taxon>
        <taxon>Sar</taxon>
        <taxon>Stramenopiles</taxon>
        <taxon>Ochrophyta</taxon>
        <taxon>Bacillariophyta</taxon>
        <taxon>Coscinodiscophyceae</taxon>
        <taxon>Thalassiosirophycidae</taxon>
        <taxon>Stephanodiscales</taxon>
        <taxon>Stephanodiscaceae</taxon>
        <taxon>Stephanodiscus</taxon>
    </lineage>
</organism>
<evidence type="ECO:0000259" key="10">
    <source>
        <dbReference type="PROSITE" id="PS51192"/>
    </source>
</evidence>
<keyword evidence="7" id="KW-0234">DNA repair</keyword>
<evidence type="ECO:0000256" key="7">
    <source>
        <dbReference type="ARBA" id="ARBA00023204"/>
    </source>
</evidence>
<feature type="coiled-coil region" evidence="8">
    <location>
        <begin position="1187"/>
        <end position="1214"/>
    </location>
</feature>
<dbReference type="Gene3D" id="2.40.10.170">
    <property type="match status" value="1"/>
</dbReference>
<evidence type="ECO:0000256" key="1">
    <source>
        <dbReference type="ARBA" id="ARBA00022741"/>
    </source>
</evidence>
<evidence type="ECO:0008006" key="14">
    <source>
        <dbReference type="Google" id="ProtNLM"/>
    </source>
</evidence>
<evidence type="ECO:0000256" key="3">
    <source>
        <dbReference type="ARBA" id="ARBA00022801"/>
    </source>
</evidence>
<comment type="caution">
    <text evidence="12">The sequence shown here is derived from an EMBL/GenBank/DDBJ whole genome shotgun (WGS) entry which is preliminary data.</text>
</comment>
<keyword evidence="5" id="KW-0067">ATP-binding</keyword>
<dbReference type="SMART" id="SM00490">
    <property type="entry name" value="HELICc"/>
    <property type="match status" value="1"/>
</dbReference>
<feature type="domain" description="Helicase ATP-binding" evidence="10">
    <location>
        <begin position="552"/>
        <end position="718"/>
    </location>
</feature>
<feature type="compositionally biased region" description="Basic and acidic residues" evidence="9">
    <location>
        <begin position="60"/>
        <end position="70"/>
    </location>
</feature>
<protein>
    <recommendedName>
        <fullName evidence="14">Transcription-repair-coupling factor</fullName>
    </recommendedName>
</protein>
<dbReference type="Pfam" id="PF00270">
    <property type="entry name" value="DEAD"/>
    <property type="match status" value="1"/>
</dbReference>
<dbReference type="Gene3D" id="3.90.1150.50">
    <property type="entry name" value="Transcription-repair-coupling factor, D7 domain"/>
    <property type="match status" value="1"/>
</dbReference>
<dbReference type="PROSITE" id="PS51192">
    <property type="entry name" value="HELICASE_ATP_BIND_1"/>
    <property type="match status" value="1"/>
</dbReference>
<name>A0ABD3NX73_9STRA</name>
<dbReference type="EMBL" id="JALLAZ020001133">
    <property type="protein sequence ID" value="KAL3780038.1"/>
    <property type="molecule type" value="Genomic_DNA"/>
</dbReference>
<dbReference type="InterPro" id="IPR003711">
    <property type="entry name" value="CarD-like/TRCF_RID"/>
</dbReference>
<evidence type="ECO:0000256" key="8">
    <source>
        <dbReference type="SAM" id="Coils"/>
    </source>
</evidence>
<sequence>MEDGRRRRTIDATTTTTTTTASLDERALGAAAATTPAAAAVVGGGVPLSKLYADVYSDELSVRSARERRSSSSSSSSNYYSSEDDVDRSTRGDGGGDGDGGDYEYPPPMSPQREMALARKRDLLQNGRFNEMFAEEDAANADRQDRIRLLLEEDDRAWKAERRKRLLGKYADVGSWEEVERLMDEDRTKEARETKMKVDLAKRAGVTLTMLEPVESSSGGGPSSSSSSAGVGGDAPNGDGNDVDGKGRGNNNDGDNKKKSTFNPSIGVTGRASWFGADDDIDLEAEFQSLPLRARSASAAADVDVVNGARTANVDVAGDGTMDDNIGNSMNNDDGPRFVNGRLTSREQLMGISVGSAGGWSLEVFPGDFVVHRKYGIGKYEKTVVKPKSKLSPDERAAAEERRKEIVNGLMREGKQLEEIQRVVETFGTDRDDDPISNPLSTFLEINYSDAAVHVPIDRAYRLSRYRAGDTVIKPKLSRVKGEAWSKAKLKVEVSTIQMAEDVLALYATRETLSRPPFDPSLEGRVREFSKSFAFEPTPDQRKCFEDVENDMVWRSRPMDRLICGDVGFGKTEVAMRALFRAVVNGRQAALLAPTGVLAAQHYKNIIKRMGEGTEHGFRIALLRGGMGKNTKKGRELRAAISAGEVDIVVGTHALLSNGMAFHDLGLLTIDEEQRFGVNQKERLKLICNCVDVLTLSATPIPRTLQMSLSGIRDTSTIRSPPPMRKPTVSYVQEFEERLVRDAIERELARDGQCYYVVPRISQLEEAQNLLKKIFPKLRVIQAHGRMARGTAEENVAAFAEGNYDVLLATTVIENGVDIPRVNTMIIQNAQAFGMSTLYQLRGRVGRSDLQAYAYFFHKNDFITEQSAQRLQAMADLHELGSGFDVANRDLEIRGAGSLLGTEQSGMAARVGFDLYMRMLKKSMRQLRGLDLPVVPRSNVLLPGGEGSIEWDDDNHGTNRDLAGCSSYLIPESYIQDDKERSREESLARLAESTQRLVEITNTWKETYGAMPVKLQNNLKALHLHTCLRQLGIDVVGLDKSTGDCILRSPGLRPRHWAMICSQLPKGAPPKGLDVIFPARFTFSDYDTEITGGRRLDLEELLTNPKYNDEDEEWDALDEEEVEAMKEISSAVNIKSLSEIEVNNYPRFVVKQLGKTVKDGARVDVLLKVLLPTSKVVFQKQNRDKEKAKVAAELREKRDLIAKQKKEHEKSSRRMGYQY</sequence>
<dbReference type="InterPro" id="IPR027417">
    <property type="entry name" value="P-loop_NTPase"/>
</dbReference>
<dbReference type="SUPFAM" id="SSF143517">
    <property type="entry name" value="TRCF domain-like"/>
    <property type="match status" value="1"/>
</dbReference>
<evidence type="ECO:0000313" key="12">
    <source>
        <dbReference type="EMBL" id="KAL3780038.1"/>
    </source>
</evidence>
<dbReference type="PANTHER" id="PTHR47964:SF1">
    <property type="entry name" value="ATP-DEPENDENT DNA HELICASE HOMOLOG RECG, CHLOROPLASTIC"/>
    <property type="match status" value="1"/>
</dbReference>
<dbReference type="GO" id="GO:0016787">
    <property type="term" value="F:hydrolase activity"/>
    <property type="evidence" value="ECO:0007669"/>
    <property type="project" value="UniProtKB-KW"/>
</dbReference>
<dbReference type="SUPFAM" id="SSF52540">
    <property type="entry name" value="P-loop containing nucleoside triphosphate hydrolases"/>
    <property type="match status" value="1"/>
</dbReference>
<dbReference type="GO" id="GO:0006281">
    <property type="term" value="P:DNA repair"/>
    <property type="evidence" value="ECO:0007669"/>
    <property type="project" value="UniProtKB-KW"/>
</dbReference>
<feature type="compositionally biased region" description="Low complexity" evidence="9">
    <location>
        <begin position="71"/>
        <end position="81"/>
    </location>
</feature>
<dbReference type="GO" id="GO:0005524">
    <property type="term" value="F:ATP binding"/>
    <property type="evidence" value="ECO:0007669"/>
    <property type="project" value="UniProtKB-KW"/>
</dbReference>
<dbReference type="PANTHER" id="PTHR47964">
    <property type="entry name" value="ATP-DEPENDENT DNA HELICASE HOMOLOG RECG, CHLOROPLASTIC"/>
    <property type="match status" value="1"/>
</dbReference>
<keyword evidence="2" id="KW-0227">DNA damage</keyword>
<feature type="region of interest" description="Disordered" evidence="9">
    <location>
        <begin position="211"/>
        <end position="265"/>
    </location>
</feature>
<feature type="region of interest" description="Disordered" evidence="9">
    <location>
        <begin position="60"/>
        <end position="115"/>
    </location>
</feature>
<keyword evidence="8" id="KW-0175">Coiled coil</keyword>
<dbReference type="Pfam" id="PF00271">
    <property type="entry name" value="Helicase_C"/>
    <property type="match status" value="1"/>
</dbReference>
<evidence type="ECO:0000256" key="6">
    <source>
        <dbReference type="ARBA" id="ARBA00023125"/>
    </source>
</evidence>
<evidence type="ECO:0000256" key="9">
    <source>
        <dbReference type="SAM" id="MobiDB-lite"/>
    </source>
</evidence>
<feature type="region of interest" description="Disordered" evidence="9">
    <location>
        <begin position="1"/>
        <end position="22"/>
    </location>
</feature>
<evidence type="ECO:0000313" key="13">
    <source>
        <dbReference type="Proteomes" id="UP001530315"/>
    </source>
</evidence>
<evidence type="ECO:0000259" key="11">
    <source>
        <dbReference type="PROSITE" id="PS51194"/>
    </source>
</evidence>